<reference evidence="2 3" key="1">
    <citation type="submission" date="2024-09" db="EMBL/GenBank/DDBJ databases">
        <title>Chromosome-scale assembly of Riccia sorocarpa.</title>
        <authorList>
            <person name="Paukszto L."/>
        </authorList>
    </citation>
    <scope>NUCLEOTIDE SEQUENCE [LARGE SCALE GENOMIC DNA]</scope>
    <source>
        <strain evidence="2">LP-2024</strain>
        <tissue evidence="2">Aerial parts of the thallus</tissue>
    </source>
</reference>
<dbReference type="SUPFAM" id="SSF48371">
    <property type="entry name" value="ARM repeat"/>
    <property type="match status" value="1"/>
</dbReference>
<dbReference type="EMBL" id="JBJQOH010000004">
    <property type="protein sequence ID" value="KAL3690066.1"/>
    <property type="molecule type" value="Genomic_DNA"/>
</dbReference>
<accession>A0ABD3HGV0</accession>
<organism evidence="2 3">
    <name type="scientific">Riccia sorocarpa</name>
    <dbReference type="NCBI Taxonomy" id="122646"/>
    <lineage>
        <taxon>Eukaryota</taxon>
        <taxon>Viridiplantae</taxon>
        <taxon>Streptophyta</taxon>
        <taxon>Embryophyta</taxon>
        <taxon>Marchantiophyta</taxon>
        <taxon>Marchantiopsida</taxon>
        <taxon>Marchantiidae</taxon>
        <taxon>Marchantiales</taxon>
        <taxon>Ricciaceae</taxon>
        <taxon>Riccia</taxon>
    </lineage>
</organism>
<keyword evidence="3" id="KW-1185">Reference proteome</keyword>
<evidence type="ECO:0000256" key="1">
    <source>
        <dbReference type="SAM" id="MobiDB-lite"/>
    </source>
</evidence>
<gene>
    <name evidence="2" type="ORF">R1sor_016375</name>
</gene>
<evidence type="ECO:0000313" key="2">
    <source>
        <dbReference type="EMBL" id="KAL3690066.1"/>
    </source>
</evidence>
<dbReference type="InterPro" id="IPR016024">
    <property type="entry name" value="ARM-type_fold"/>
</dbReference>
<feature type="region of interest" description="Disordered" evidence="1">
    <location>
        <begin position="1"/>
        <end position="33"/>
    </location>
</feature>
<comment type="caution">
    <text evidence="2">The sequence shown here is derived from an EMBL/GenBank/DDBJ whole genome shotgun (WGS) entry which is preliminary data.</text>
</comment>
<dbReference type="PANTHER" id="PTHR20938:SF0">
    <property type="entry name" value="INTEGRATOR COMPLEX SUBUNIT 4"/>
    <property type="match status" value="1"/>
</dbReference>
<name>A0ABD3HGV0_9MARC</name>
<dbReference type="Gene3D" id="1.25.10.10">
    <property type="entry name" value="Leucine-rich Repeat Variant"/>
    <property type="match status" value="2"/>
</dbReference>
<dbReference type="Proteomes" id="UP001633002">
    <property type="component" value="Unassembled WGS sequence"/>
</dbReference>
<evidence type="ECO:0000313" key="3">
    <source>
        <dbReference type="Proteomes" id="UP001633002"/>
    </source>
</evidence>
<evidence type="ECO:0008006" key="4">
    <source>
        <dbReference type="Google" id="ProtNLM"/>
    </source>
</evidence>
<dbReference type="AlphaFoldDB" id="A0ABD3HGV0"/>
<dbReference type="InterPro" id="IPR011989">
    <property type="entry name" value="ARM-like"/>
</dbReference>
<proteinExistence type="predicted"/>
<feature type="compositionally biased region" description="Acidic residues" evidence="1">
    <location>
        <begin position="13"/>
        <end position="24"/>
    </location>
</feature>
<sequence>MKRIREIDLEAPVVEDEDGDEDADSFTSGWNGQLPIKKSRWLQPHDHGPDARRGISFSGVWPRDLGIGRETNGQLQDVPDRQHSPLDVGGTLFPKPRPFAGIDLQLAIPPEDSPEIKHHEEVEVGIQEKKSEPAFRANGLEEIVDTGASSERKSAEIQVPDVKTKRLNVPSSAACMLYQDVIQQDQKLCSLLEKHSARLHDADAGIRLEAVRIISGHLATVKESATKYLLIDSIQQQLWKEVDLSVNVALVKLLSDTVAICCTDGSRQGNPGSAQTSSSKSVAVTLSEYIKRKDVPSSPMKSALKLQILRAFYSMVEQSRDVLELDAVQGFAAEQLASPNPRLRHWGIRLLAASVREKCVDTIVKKGDSEKHRRILLEQTLKGWNVGQSLMGSLLGYTRDPHPAVREGVLTGLMNLHKKGYSFQSNTLKHAVALLKDSFEEVRIQAVKLVGLCAKEILDGTGSKLLNNAFLRLCSVMTDMSMSVREEVCHTLGEMTGVSDSLLLQSLSKKVLTTSAADQNNPGSVSEEKDAVALEERNLLSWGAGAFAVALEDEFWEVRLAAVKALAKLGIASGKMGSAASVLVVDMINDDSSSIRHRTIEALASLARAGRLVVNQTHLHMFQGVLEDSSVDIRKAGHDLLSSITLPSIASFQETIRAFLKSFEKHPEDEESLFVALEKLGVSHATHTECIIKELLQELRGLLNKESGLDDPQCVGILVLILAAATSNTKIISAVPTHILELEGLVRNRFRSGLPSLVLQPIGFGSVRYTWFSKTSHLLSSSNQRGRASGDDNRSRSFYQERWGREKAGGAGQRGVADQKELTRCTPTDEQKCPRLSELQYSSCLGTAEEEAVFSCIQHILSIALNSSSSLEVRSFRGVLQRLSGCRKELKLLKEKCLALRGAITFCSIYLNCLQVLVQIQASFTNQVICHVSAKKSDLPLDLLRKLDHGVKHLLYRFLGLTYAQLVKVYELYALVLLWKLVLHPREALSSDRTSSLTFQELASITVASKKLSEDENSSPSSLLRTIQEQMSNEEGSSKAANKWKCAREVALSYWPRGIPIDAPISEVWADMNVPGPDFDHRIEFVPGLPLGICVDISLHNVPERSSLWIQFAVDSSAVEYRYLDIKDCQDSACNVQQCFCDAGITDILLTSGQPHGAFTLVSSGLEEYM</sequence>
<protein>
    <recommendedName>
        <fullName evidence="4">ARM repeat superfamily protein</fullName>
    </recommendedName>
</protein>
<dbReference type="PANTHER" id="PTHR20938">
    <property type="entry name" value="INTEGRATOR COMPLEX SUBUNIT 4"/>
    <property type="match status" value="1"/>
</dbReference>